<dbReference type="GO" id="GO:0016838">
    <property type="term" value="F:carbon-oxygen lyase activity, acting on phosphates"/>
    <property type="evidence" value="ECO:0007669"/>
    <property type="project" value="InterPro"/>
</dbReference>
<dbReference type="EMBL" id="JAQJAN010000006">
    <property type="protein sequence ID" value="KAJ5727376.1"/>
    <property type="molecule type" value="Genomic_DNA"/>
</dbReference>
<dbReference type="SUPFAM" id="SSF48576">
    <property type="entry name" value="Terpenoid synthases"/>
    <property type="match status" value="1"/>
</dbReference>
<evidence type="ECO:0000313" key="4">
    <source>
        <dbReference type="Proteomes" id="UP001215712"/>
    </source>
</evidence>
<dbReference type="Pfam" id="PF06330">
    <property type="entry name" value="TRI5"/>
    <property type="match status" value="1"/>
</dbReference>
<reference evidence="3" key="1">
    <citation type="journal article" date="2023" name="IMA Fungus">
        <title>Comparative genomic study of the Penicillium genus elucidates a diverse pangenome and 15 lateral gene transfer events.</title>
        <authorList>
            <person name="Petersen C."/>
            <person name="Sorensen T."/>
            <person name="Nielsen M.R."/>
            <person name="Sondergaard T.E."/>
            <person name="Sorensen J.L."/>
            <person name="Fitzpatrick D.A."/>
            <person name="Frisvad J.C."/>
            <person name="Nielsen K.L."/>
        </authorList>
    </citation>
    <scope>NUCLEOTIDE SEQUENCE</scope>
    <source>
        <strain evidence="3">IBT 17514</strain>
    </source>
</reference>
<comment type="caution">
    <text evidence="3">The sequence shown here is derived from an EMBL/GenBank/DDBJ whole genome shotgun (WGS) entry which is preliminary data.</text>
</comment>
<dbReference type="InterPro" id="IPR008949">
    <property type="entry name" value="Isoprenoid_synthase_dom_sf"/>
</dbReference>
<evidence type="ECO:0000313" key="3">
    <source>
        <dbReference type="EMBL" id="KAJ5727376.1"/>
    </source>
</evidence>
<evidence type="ECO:0000256" key="1">
    <source>
        <dbReference type="ARBA" id="ARBA00007946"/>
    </source>
</evidence>
<comment type="similarity">
    <text evidence="1">Belongs to the trichodiene synthase family.</text>
</comment>
<sequence>MGFFPSDPIREEYTEIFQSFLRDIDFQIPSHEYHETLQSEMTLHFAEESFSEKFIRRLRPILEASPGIAMTTFYHASLEVQRVVGIYTVYAILIDDQAKELEHDLKQFSLNLLSGKPQSNKLMHLSFPRDAPDFPYYIRIKTGVAEAYVFMVFPEHLFPEKKYMSSYLPMILYIQAYFNFVNDIMSSYKEAFEQEDCNFVDNSAKTLGVTRIQALRKLCADTLELAGRLHCLSSTNPGLGETIESFIHGYIMYHLCQRRYRLEELGFPVSIEAQRRVDFSSLQ</sequence>
<evidence type="ECO:0000256" key="2">
    <source>
        <dbReference type="ARBA" id="ARBA00023239"/>
    </source>
</evidence>
<dbReference type="Gene3D" id="1.10.600.10">
    <property type="entry name" value="Farnesyl Diphosphate Synthase"/>
    <property type="match status" value="2"/>
</dbReference>
<dbReference type="Proteomes" id="UP001215712">
    <property type="component" value="Unassembled WGS sequence"/>
</dbReference>
<accession>A0AAD6MWD6</accession>
<keyword evidence="4" id="KW-1185">Reference proteome</keyword>
<evidence type="ECO:0008006" key="5">
    <source>
        <dbReference type="Google" id="ProtNLM"/>
    </source>
</evidence>
<organism evidence="3 4">
    <name type="scientific">Penicillium malachiteum</name>
    <dbReference type="NCBI Taxonomy" id="1324776"/>
    <lineage>
        <taxon>Eukaryota</taxon>
        <taxon>Fungi</taxon>
        <taxon>Dikarya</taxon>
        <taxon>Ascomycota</taxon>
        <taxon>Pezizomycotina</taxon>
        <taxon>Eurotiomycetes</taxon>
        <taxon>Eurotiomycetidae</taxon>
        <taxon>Eurotiales</taxon>
        <taxon>Aspergillaceae</taxon>
        <taxon>Penicillium</taxon>
    </lineage>
</organism>
<keyword evidence="2" id="KW-0456">Lyase</keyword>
<dbReference type="AlphaFoldDB" id="A0AAD6MWD6"/>
<gene>
    <name evidence="3" type="ORF">N7493_005196</name>
</gene>
<protein>
    <recommendedName>
        <fullName evidence="5">Trichodiene synthase</fullName>
    </recommendedName>
</protein>
<reference evidence="3" key="2">
    <citation type="submission" date="2023-01" db="EMBL/GenBank/DDBJ databases">
        <authorList>
            <person name="Petersen C."/>
        </authorList>
    </citation>
    <scope>NUCLEOTIDE SEQUENCE</scope>
    <source>
        <strain evidence="3">IBT 17514</strain>
    </source>
</reference>
<proteinExistence type="inferred from homology"/>
<dbReference type="InterPro" id="IPR024652">
    <property type="entry name" value="Trichodiene_synth"/>
</dbReference>
<name>A0AAD6MWD6_9EURO</name>